<comment type="similarity">
    <text evidence="10">Belongs to the TRAFAC class myosin-kinesin ATPase superfamily. Kinesin family. KIN-13 subfamily.</text>
</comment>
<dbReference type="InterPro" id="IPR037523">
    <property type="entry name" value="VOC_core"/>
</dbReference>
<evidence type="ECO:0000256" key="5">
    <source>
        <dbReference type="ARBA" id="ARBA00022737"/>
    </source>
</evidence>
<dbReference type="SUPFAM" id="SSF47769">
    <property type="entry name" value="SAM/Pointed domain"/>
    <property type="match status" value="1"/>
</dbReference>
<dbReference type="InterPro" id="IPR029068">
    <property type="entry name" value="Glyas_Bleomycin-R_OHBP_Dase"/>
</dbReference>
<dbReference type="Pfam" id="PF00225">
    <property type="entry name" value="Kinesin"/>
    <property type="match status" value="1"/>
</dbReference>
<keyword evidence="6 11" id="KW-0547">Nucleotide-binding</keyword>
<dbReference type="GO" id="GO:0003777">
    <property type="term" value="F:microtubule motor activity"/>
    <property type="evidence" value="ECO:0007669"/>
    <property type="project" value="InterPro"/>
</dbReference>
<feature type="compositionally biased region" description="Low complexity" evidence="12">
    <location>
        <begin position="1150"/>
        <end position="1168"/>
    </location>
</feature>
<evidence type="ECO:0000256" key="4">
    <source>
        <dbReference type="ARBA" id="ARBA00022723"/>
    </source>
</evidence>
<comment type="similarity">
    <text evidence="2">Belongs to the 4HPPD family.</text>
</comment>
<dbReference type="InterPro" id="IPR041735">
    <property type="entry name" value="4OHPhenylPyrv_dOase_C"/>
</dbReference>
<dbReference type="PROSITE" id="PS51819">
    <property type="entry name" value="VOC"/>
    <property type="match status" value="2"/>
</dbReference>
<feature type="region of interest" description="Disordered" evidence="12">
    <location>
        <begin position="1083"/>
        <end position="1174"/>
    </location>
</feature>
<organism evidence="15 16">
    <name type="scientific">Umbelopsis vinacea</name>
    <dbReference type="NCBI Taxonomy" id="44442"/>
    <lineage>
        <taxon>Eukaryota</taxon>
        <taxon>Fungi</taxon>
        <taxon>Fungi incertae sedis</taxon>
        <taxon>Mucoromycota</taxon>
        <taxon>Mucoromycotina</taxon>
        <taxon>Umbelopsidomycetes</taxon>
        <taxon>Umbelopsidales</taxon>
        <taxon>Umbelopsidaceae</taxon>
        <taxon>Umbelopsis</taxon>
    </lineage>
</organism>
<dbReference type="Pfam" id="PF00903">
    <property type="entry name" value="Glyoxalase"/>
    <property type="match status" value="2"/>
</dbReference>
<evidence type="ECO:0000256" key="12">
    <source>
        <dbReference type="SAM" id="MobiDB-lite"/>
    </source>
</evidence>
<dbReference type="GO" id="GO:0005524">
    <property type="term" value="F:ATP binding"/>
    <property type="evidence" value="ECO:0007669"/>
    <property type="project" value="UniProtKB-UniRule"/>
</dbReference>
<feature type="region of interest" description="Disordered" evidence="12">
    <location>
        <begin position="1012"/>
        <end position="1040"/>
    </location>
</feature>
<dbReference type="GO" id="GO:0003712">
    <property type="term" value="F:transcription coregulator activity"/>
    <property type="evidence" value="ECO:0007669"/>
    <property type="project" value="InterPro"/>
</dbReference>
<keyword evidence="8" id="KW-0408">Iron</keyword>
<dbReference type="AlphaFoldDB" id="A0A8H7Q254"/>
<accession>A0A8H7Q254</accession>
<dbReference type="CDD" id="cd08342">
    <property type="entry name" value="HPPD_N_like"/>
    <property type="match status" value="1"/>
</dbReference>
<keyword evidence="9 11" id="KW-0505">Motor protein</keyword>
<dbReference type="GO" id="GO:0007019">
    <property type="term" value="P:microtubule depolymerization"/>
    <property type="evidence" value="ECO:0007669"/>
    <property type="project" value="TreeGrafter"/>
</dbReference>
<keyword evidence="5" id="KW-0677">Repeat</keyword>
<dbReference type="GO" id="GO:0006559">
    <property type="term" value="P:L-phenylalanine catabolic process"/>
    <property type="evidence" value="ECO:0007669"/>
    <property type="project" value="UniProtKB-UniPathway"/>
</dbReference>
<dbReference type="PROSITE" id="PS00411">
    <property type="entry name" value="KINESIN_MOTOR_1"/>
    <property type="match status" value="1"/>
</dbReference>
<dbReference type="SUPFAM" id="SSF52540">
    <property type="entry name" value="P-loop containing nucleoside triphosphate hydrolases"/>
    <property type="match status" value="1"/>
</dbReference>
<feature type="binding site" evidence="11">
    <location>
        <begin position="780"/>
        <end position="787"/>
    </location>
    <ligand>
        <name>ATP</name>
        <dbReference type="ChEBI" id="CHEBI:30616"/>
    </ligand>
</feature>
<feature type="domain" description="VOC" evidence="14">
    <location>
        <begin position="287"/>
        <end position="449"/>
    </location>
</feature>
<feature type="region of interest" description="Disordered" evidence="12">
    <location>
        <begin position="575"/>
        <end position="612"/>
    </location>
</feature>
<evidence type="ECO:0000256" key="6">
    <source>
        <dbReference type="ARBA" id="ARBA00022741"/>
    </source>
</evidence>
<dbReference type="FunFam" id="3.10.180.10:FF:000001">
    <property type="entry name" value="4-hydroxyphenylpyruvate dioxygenase"/>
    <property type="match status" value="1"/>
</dbReference>
<dbReference type="InterPro" id="IPR036961">
    <property type="entry name" value="Kinesin_motor_dom_sf"/>
</dbReference>
<dbReference type="PANTHER" id="PTHR47971:SF20">
    <property type="entry name" value="KINESIN-LIKE PROTEIN KIF24"/>
    <property type="match status" value="1"/>
</dbReference>
<dbReference type="InterPro" id="IPR019095">
    <property type="entry name" value="Mediator_Med18"/>
</dbReference>
<evidence type="ECO:0000256" key="3">
    <source>
        <dbReference type="ARBA" id="ARBA00022701"/>
    </source>
</evidence>
<name>A0A8H7Q254_9FUNG</name>
<evidence type="ECO:0000256" key="8">
    <source>
        <dbReference type="ARBA" id="ARBA00023004"/>
    </source>
</evidence>
<dbReference type="Gene3D" id="3.10.180.10">
    <property type="entry name" value="2,3-Dihydroxybiphenyl 1,2-Dioxygenase, domain 1"/>
    <property type="match status" value="2"/>
</dbReference>
<dbReference type="EMBL" id="JAEPRA010000006">
    <property type="protein sequence ID" value="KAG2183943.1"/>
    <property type="molecule type" value="Genomic_DNA"/>
</dbReference>
<dbReference type="InterPro" id="IPR019821">
    <property type="entry name" value="Kinesin_motor_CS"/>
</dbReference>
<keyword evidence="4" id="KW-0479">Metal-binding</keyword>
<dbReference type="CDD" id="cd07250">
    <property type="entry name" value="HPPD_C_like"/>
    <property type="match status" value="1"/>
</dbReference>
<dbReference type="InterPro" id="IPR004360">
    <property type="entry name" value="Glyas_Fos-R_dOase_dom"/>
</dbReference>
<dbReference type="InterPro" id="IPR041736">
    <property type="entry name" value="4OHPhenylPyrv_dOase_N"/>
</dbReference>
<evidence type="ECO:0000256" key="10">
    <source>
        <dbReference type="ARBA" id="ARBA00061030"/>
    </source>
</evidence>
<protein>
    <recommendedName>
        <fullName evidence="17">4-hydroxyphenylpyruvate dioxygenase</fullName>
    </recommendedName>
</protein>
<comment type="caution">
    <text evidence="15">The sequence shown here is derived from an EMBL/GenBank/DDBJ whole genome shotgun (WGS) entry which is preliminary data.</text>
</comment>
<dbReference type="Gene3D" id="3.40.850.10">
    <property type="entry name" value="Kinesin motor domain"/>
    <property type="match status" value="1"/>
</dbReference>
<feature type="domain" description="Kinesin motor" evidence="13">
    <location>
        <begin position="690"/>
        <end position="1012"/>
    </location>
</feature>
<feature type="compositionally biased region" description="Polar residues" evidence="12">
    <location>
        <begin position="1085"/>
        <end position="1107"/>
    </location>
</feature>
<dbReference type="InterPro" id="IPR027640">
    <property type="entry name" value="Kinesin-like_fam"/>
</dbReference>
<reference evidence="15" key="1">
    <citation type="submission" date="2020-12" db="EMBL/GenBank/DDBJ databases">
        <title>Metabolic potential, ecology and presence of endohyphal bacteria is reflected in genomic diversity of Mucoromycotina.</title>
        <authorList>
            <person name="Muszewska A."/>
            <person name="Okrasinska A."/>
            <person name="Steczkiewicz K."/>
            <person name="Drgas O."/>
            <person name="Orlowska M."/>
            <person name="Perlinska-Lenart U."/>
            <person name="Aleksandrzak-Piekarczyk T."/>
            <person name="Szatraj K."/>
            <person name="Zielenkiewicz U."/>
            <person name="Pilsyk S."/>
            <person name="Malc E."/>
            <person name="Mieczkowski P."/>
            <person name="Kruszewska J.S."/>
            <person name="Biernat P."/>
            <person name="Pawlowska J."/>
        </authorList>
    </citation>
    <scope>NUCLEOTIDE SEQUENCE</scope>
    <source>
        <strain evidence="15">WA0000051536</strain>
    </source>
</reference>
<dbReference type="InterPro" id="IPR013761">
    <property type="entry name" value="SAM/pointed_sf"/>
</dbReference>
<dbReference type="GO" id="GO:0006357">
    <property type="term" value="P:regulation of transcription by RNA polymerase II"/>
    <property type="evidence" value="ECO:0007669"/>
    <property type="project" value="InterPro"/>
</dbReference>
<proteinExistence type="inferred from homology"/>
<dbReference type="InterPro" id="IPR005956">
    <property type="entry name" value="4OHPhenylPyrv_dOase"/>
</dbReference>
<dbReference type="GO" id="GO:0046872">
    <property type="term" value="F:metal ion binding"/>
    <property type="evidence" value="ECO:0007669"/>
    <property type="project" value="UniProtKB-KW"/>
</dbReference>
<dbReference type="CDD" id="cd01367">
    <property type="entry name" value="KISc_KIF2_like"/>
    <property type="match status" value="1"/>
</dbReference>
<dbReference type="SMART" id="SM00129">
    <property type="entry name" value="KISc"/>
    <property type="match status" value="1"/>
</dbReference>
<evidence type="ECO:0008006" key="17">
    <source>
        <dbReference type="Google" id="ProtNLM"/>
    </source>
</evidence>
<gene>
    <name evidence="15" type="ORF">INT44_008954</name>
</gene>
<dbReference type="GO" id="GO:0008017">
    <property type="term" value="F:microtubule binding"/>
    <property type="evidence" value="ECO:0007669"/>
    <property type="project" value="InterPro"/>
</dbReference>
<dbReference type="SUPFAM" id="SSF54593">
    <property type="entry name" value="Glyoxalase/Bleomycin resistance protein/Dihydroxybiphenyl dioxygenase"/>
    <property type="match status" value="1"/>
</dbReference>
<evidence type="ECO:0000313" key="15">
    <source>
        <dbReference type="EMBL" id="KAG2183943.1"/>
    </source>
</evidence>
<keyword evidence="16" id="KW-1185">Reference proteome</keyword>
<feature type="domain" description="VOC" evidence="14">
    <location>
        <begin position="120"/>
        <end position="252"/>
    </location>
</feature>
<dbReference type="PANTHER" id="PTHR47971">
    <property type="entry name" value="KINESIN-RELATED PROTEIN 6"/>
    <property type="match status" value="1"/>
</dbReference>
<dbReference type="PROSITE" id="PS50067">
    <property type="entry name" value="KINESIN_MOTOR_2"/>
    <property type="match status" value="1"/>
</dbReference>
<evidence type="ECO:0000313" key="16">
    <source>
        <dbReference type="Proteomes" id="UP000612746"/>
    </source>
</evidence>
<dbReference type="GO" id="GO:0007018">
    <property type="term" value="P:microtubule-based movement"/>
    <property type="evidence" value="ECO:0007669"/>
    <property type="project" value="InterPro"/>
</dbReference>
<evidence type="ECO:0000256" key="1">
    <source>
        <dbReference type="ARBA" id="ARBA00001962"/>
    </source>
</evidence>
<evidence type="ECO:0000259" key="14">
    <source>
        <dbReference type="PROSITE" id="PS51819"/>
    </source>
</evidence>
<dbReference type="InterPro" id="IPR001752">
    <property type="entry name" value="Kinesin_motor_dom"/>
</dbReference>
<keyword evidence="3" id="KW-0493">Microtubule</keyword>
<dbReference type="UniPathway" id="UPA00139">
    <property type="reaction ID" value="UER00362"/>
</dbReference>
<dbReference type="GO" id="GO:0003868">
    <property type="term" value="F:4-hydroxyphenylpyruvate dioxygenase activity"/>
    <property type="evidence" value="ECO:0007669"/>
    <property type="project" value="InterPro"/>
</dbReference>
<dbReference type="GO" id="GO:0016592">
    <property type="term" value="C:mediator complex"/>
    <property type="evidence" value="ECO:0007669"/>
    <property type="project" value="InterPro"/>
</dbReference>
<sequence>MLPVQTAVGPARNDDVLLRLHANIRNEKQKSLKHREWYLVLQGHPEPQRGRTVSVRPVTQAKVGGDALRFVRSLSYTFAFEFARQGFVFAYQDSVRISVTQLYKPTSVEQVNATVSRFTGYDHIKFTVTNAKQAATYYCIRFGFKHVAYKGLETGSRDIAAHVIKQNNTIFVFESPIQPDSRPDITADIARRGDGVKDVAFTVTDVRTVYEKAVARGAKSVSPPHEVTDKDGTVVLATIATYGDVNHTFVQRSDYKGIFLPGYEDSKLSLRHQDPLEDLLPTVGIQFVDHIVGNQPDLKMNEACEFYENCLEFHRFWSVDDSQIHTEYSSLRSIVMSDPSDKVKMPINEPAKGRKKSQIQEFVDFYGGAGVQHIALNTSDIITAITNLRARGCDFLAIPNSYYDSLRTRLSERDKTAKIPVTEDLDVLQKLNILVDYDENGYLLQIFSRPVEDRPTLFLEVIQRKNHQGFGAGNFKSLFECLEKEQDLRGNLTDEPVSAMSRIASRMISRHLEDVLRQYELDRTKLSAFLFSYSFAYHGITSVGAIPQLSMHDCNKLGISAVADRKKFLMLTRALRNQDTTPPSPRSSLPRTNIPNYGERPRRDSNAARSRPSSVYLDNLDLDLVDEEEEEIQYTKANHLVNAYGIPVSTKKMPSLGAIRMTESVTTSLKVSAPFTSTSPNSNSSNLNQKIRVCVRKRPLSAKEINRNEKDITQVTGDRKIQVNEPKTKLDLTKFVEQHSFVFDEVFDEYTRNEMLYERTALPLVNYIFAGGKATCFAYGQTGSGKTFTMLDPRRGLYVLAARDIFDMLQQPQYEHLFASIGFYEIYQGQLYDLLNERKRLHAREDGNNNVVIAGLHEYAISNVDSLMQVFDLGSQVRSTGATGANDSSSRSHAVLQILLKPKKSRKTIFGKLSFIDLAGSERGADRGETDVKTRMEGAEINKSLLALKECIRALDQDKKHTPFRQSKLTQVLKDSFVGKSRTCMIATISPGNSNSEHTLNTLRYADRVKELKGNRQGSTGLEAIRPMASRDDGEDVDDMDMQDYYSSEEEYSGKMEEQDTQPFYTEDMATENIFDVDFPYQEQDLPSSQPLSQASRLRSPQTSYSSKRLERSPSEELPYNAPSLSVKKPLIRSTSSTLTSGIPRPGYTSRSNSGSSALSSPRRAPSPVQDSPLFSHDEMQEFIGLHRAEMREVNDCSKRETKLLANLTLNLSSQRERGVVKSTRSFEDYLGELDDMLAHKLASIEALRDHIELIVERATHG</sequence>
<dbReference type="FunFam" id="3.40.850.10:FF:000012">
    <property type="entry name" value="Kinesin-like protein"/>
    <property type="match status" value="1"/>
</dbReference>
<dbReference type="GO" id="GO:0005874">
    <property type="term" value="C:microtubule"/>
    <property type="evidence" value="ECO:0007669"/>
    <property type="project" value="UniProtKB-KW"/>
</dbReference>
<comment type="cofactor">
    <cofactor evidence="1">
        <name>Fe cation</name>
        <dbReference type="ChEBI" id="CHEBI:24875"/>
    </cofactor>
</comment>
<evidence type="ECO:0000256" key="9">
    <source>
        <dbReference type="ARBA" id="ARBA00023175"/>
    </source>
</evidence>
<dbReference type="InterPro" id="IPR027417">
    <property type="entry name" value="P-loop_NTPase"/>
</dbReference>
<dbReference type="Pfam" id="PF09637">
    <property type="entry name" value="Med18"/>
    <property type="match status" value="1"/>
</dbReference>
<dbReference type="OrthoDB" id="414569at2759"/>
<dbReference type="PRINTS" id="PR00380">
    <property type="entry name" value="KINESINHEAVY"/>
</dbReference>
<evidence type="ECO:0000256" key="2">
    <source>
        <dbReference type="ARBA" id="ARBA00005877"/>
    </source>
</evidence>
<dbReference type="Proteomes" id="UP000612746">
    <property type="component" value="Unassembled WGS sequence"/>
</dbReference>
<evidence type="ECO:0000259" key="13">
    <source>
        <dbReference type="PROSITE" id="PS50067"/>
    </source>
</evidence>
<evidence type="ECO:0000256" key="11">
    <source>
        <dbReference type="PROSITE-ProRule" id="PRU00283"/>
    </source>
</evidence>
<evidence type="ECO:0000256" key="7">
    <source>
        <dbReference type="ARBA" id="ARBA00022840"/>
    </source>
</evidence>
<keyword evidence="7 11" id="KW-0067">ATP-binding</keyword>
<dbReference type="NCBIfam" id="TIGR01263">
    <property type="entry name" value="4HPPD"/>
    <property type="match status" value="1"/>
</dbReference>